<dbReference type="PANTHER" id="PTHR23537:SF1">
    <property type="entry name" value="SUGAR TRANSPORTER"/>
    <property type="match status" value="1"/>
</dbReference>
<keyword evidence="3 4" id="KW-0472">Membrane</keyword>
<reference evidence="6 7" key="1">
    <citation type="submission" date="2012-11" db="EMBL/GenBank/DDBJ databases">
        <title>Whole genome sequence of Acidocella aminolytica 101 = DSM 11237.</title>
        <authorList>
            <person name="Azuma Y."/>
            <person name="Higashiura N."/>
            <person name="Hirakawa H."/>
            <person name="Matsushita K."/>
        </authorList>
    </citation>
    <scope>NUCLEOTIDE SEQUENCE [LARGE SCALE GENOMIC DNA]</scope>
    <source>
        <strain evidence="7">101 / DSM 11237</strain>
    </source>
</reference>
<feature type="transmembrane region" description="Helical" evidence="4">
    <location>
        <begin position="381"/>
        <end position="401"/>
    </location>
</feature>
<evidence type="ECO:0000313" key="6">
    <source>
        <dbReference type="EMBL" id="GAN80253.1"/>
    </source>
</evidence>
<protein>
    <submittedName>
        <fullName evidence="6">Major facilitator superfamily transporter</fullName>
    </submittedName>
</protein>
<dbReference type="PANTHER" id="PTHR23537">
    <property type="match status" value="1"/>
</dbReference>
<keyword evidence="1 4" id="KW-0812">Transmembrane</keyword>
<dbReference type="PROSITE" id="PS50850">
    <property type="entry name" value="MFS"/>
    <property type="match status" value="1"/>
</dbReference>
<comment type="caution">
    <text evidence="6">The sequence shown here is derived from an EMBL/GenBank/DDBJ whole genome shotgun (WGS) entry which is preliminary data.</text>
</comment>
<dbReference type="STRING" id="1120923.SAMN02746095_01599"/>
<evidence type="ECO:0000313" key="7">
    <source>
        <dbReference type="Proteomes" id="UP000032668"/>
    </source>
</evidence>
<evidence type="ECO:0000256" key="2">
    <source>
        <dbReference type="ARBA" id="ARBA00022989"/>
    </source>
</evidence>
<proteinExistence type="predicted"/>
<feature type="transmembrane region" description="Helical" evidence="4">
    <location>
        <begin position="160"/>
        <end position="181"/>
    </location>
</feature>
<dbReference type="InterPro" id="IPR036259">
    <property type="entry name" value="MFS_trans_sf"/>
</dbReference>
<keyword evidence="2 4" id="KW-1133">Transmembrane helix</keyword>
<sequence>MGGKPWAGVCKNVGQGICLVTMQKAPPFPITRAALSGLLAMFVSIGVARFGFAPLVPALAKAHWYSAAGAFWLGTVNLAGYFFGAAVMRVWRRPFPAKPVVLLFMGLTSAATLGSALNWGWGWFGFWRLVSGITGGILMVLMAAAVVGRAPSAARGRVSGITFAGMGAGTAFSAILVPLLLAKGLVFTWMLLGLVCVLATLAVAVMMPAARIEPSARHESKGLPPRPVLLMIGAYALTALGFVPHMLFLSSFAALGLHRGVAAGAQVAAWLGIAAMLGPPVLGRVADRFGFLPTLGIGYVVMGCAVALPLLVDAQFALICSAIAVGAVALGAVMLVAGAIAGMVPAARLPGDWGLATMVYAVMQALVAAMFSNLFHITGSYGLLFAIGAAAMVVAVLLILLSARLNTKVH</sequence>
<dbReference type="Pfam" id="PF06779">
    <property type="entry name" value="MFS_4"/>
    <property type="match status" value="1"/>
</dbReference>
<dbReference type="RefSeq" id="WP_048878681.1">
    <property type="nucleotide sequence ID" value="NZ_BANC01000041.1"/>
</dbReference>
<keyword evidence="7" id="KW-1185">Reference proteome</keyword>
<dbReference type="OrthoDB" id="9797953at2"/>
<dbReference type="EMBL" id="BANC01000041">
    <property type="protein sequence ID" value="GAN80253.1"/>
    <property type="molecule type" value="Genomic_DNA"/>
</dbReference>
<evidence type="ECO:0000256" key="4">
    <source>
        <dbReference type="SAM" id="Phobius"/>
    </source>
</evidence>
<evidence type="ECO:0000256" key="1">
    <source>
        <dbReference type="ARBA" id="ARBA00022692"/>
    </source>
</evidence>
<name>A0A0D6PGC5_9PROT</name>
<feature type="transmembrane region" description="Helical" evidence="4">
    <location>
        <begin position="64"/>
        <end position="88"/>
    </location>
</feature>
<feature type="transmembrane region" description="Helical" evidence="4">
    <location>
        <begin position="187"/>
        <end position="207"/>
    </location>
</feature>
<organism evidence="6 7">
    <name type="scientific">Acidocella aminolytica 101 = DSM 11237</name>
    <dbReference type="NCBI Taxonomy" id="1120923"/>
    <lineage>
        <taxon>Bacteria</taxon>
        <taxon>Pseudomonadati</taxon>
        <taxon>Pseudomonadota</taxon>
        <taxon>Alphaproteobacteria</taxon>
        <taxon>Acetobacterales</taxon>
        <taxon>Acidocellaceae</taxon>
        <taxon>Acidocella</taxon>
    </lineage>
</organism>
<feature type="domain" description="Major facilitator superfamily (MFS) profile" evidence="5">
    <location>
        <begin position="30"/>
        <end position="406"/>
    </location>
</feature>
<dbReference type="Proteomes" id="UP000032668">
    <property type="component" value="Unassembled WGS sequence"/>
</dbReference>
<accession>A0A0D6PGC5</accession>
<dbReference type="InterPro" id="IPR020846">
    <property type="entry name" value="MFS_dom"/>
</dbReference>
<feature type="transmembrane region" description="Helical" evidence="4">
    <location>
        <begin position="33"/>
        <end position="52"/>
    </location>
</feature>
<feature type="transmembrane region" description="Helical" evidence="4">
    <location>
        <begin position="289"/>
        <end position="310"/>
    </location>
</feature>
<evidence type="ECO:0000259" key="5">
    <source>
        <dbReference type="PROSITE" id="PS50850"/>
    </source>
</evidence>
<feature type="transmembrane region" description="Helical" evidence="4">
    <location>
        <begin position="100"/>
        <end position="120"/>
    </location>
</feature>
<dbReference type="GO" id="GO:0005886">
    <property type="term" value="C:plasma membrane"/>
    <property type="evidence" value="ECO:0007669"/>
    <property type="project" value="TreeGrafter"/>
</dbReference>
<gene>
    <name evidence="6" type="ORF">Aam_041_020</name>
</gene>
<dbReference type="AlphaFoldDB" id="A0A0D6PGC5"/>
<feature type="transmembrane region" description="Helical" evidence="4">
    <location>
        <begin position="353"/>
        <end position="375"/>
    </location>
</feature>
<dbReference type="SUPFAM" id="SSF103473">
    <property type="entry name" value="MFS general substrate transporter"/>
    <property type="match status" value="1"/>
</dbReference>
<feature type="transmembrane region" description="Helical" evidence="4">
    <location>
        <begin position="261"/>
        <end position="282"/>
    </location>
</feature>
<dbReference type="Gene3D" id="1.20.1250.20">
    <property type="entry name" value="MFS general substrate transporter like domains"/>
    <property type="match status" value="2"/>
</dbReference>
<evidence type="ECO:0000256" key="3">
    <source>
        <dbReference type="ARBA" id="ARBA00023136"/>
    </source>
</evidence>
<feature type="transmembrane region" description="Helical" evidence="4">
    <location>
        <begin position="126"/>
        <end position="148"/>
    </location>
</feature>
<dbReference type="GO" id="GO:0022857">
    <property type="term" value="F:transmembrane transporter activity"/>
    <property type="evidence" value="ECO:0007669"/>
    <property type="project" value="InterPro"/>
</dbReference>
<dbReference type="InterPro" id="IPR010645">
    <property type="entry name" value="MFS_4"/>
</dbReference>
<feature type="transmembrane region" description="Helical" evidence="4">
    <location>
        <begin position="316"/>
        <end position="341"/>
    </location>
</feature>
<feature type="transmembrane region" description="Helical" evidence="4">
    <location>
        <begin position="228"/>
        <end position="255"/>
    </location>
</feature>